<gene>
    <name evidence="2" type="ORF">AVEN_234306_1</name>
</gene>
<dbReference type="EMBL" id="BGPR01000009">
    <property type="protein sequence ID" value="GBL75989.1"/>
    <property type="molecule type" value="Genomic_DNA"/>
</dbReference>
<sequence>MAFLGLARKKDLQVLTTELGLPVSDNFKIIQLRYLITRSGQYEEEFVKNLLSNIADERKMAEQDNELAKKEVADNERVEKERLFGLEKLKIQLELQIISQMEAIAQGLDQPKMDATRIVPRFNPKEDEIGLYLTIFER</sequence>
<keyword evidence="1" id="KW-0175">Coiled coil</keyword>
<dbReference type="AlphaFoldDB" id="A0A4Y2A9C1"/>
<dbReference type="OrthoDB" id="6434715at2759"/>
<keyword evidence="3" id="KW-1185">Reference proteome</keyword>
<evidence type="ECO:0000256" key="1">
    <source>
        <dbReference type="SAM" id="Coils"/>
    </source>
</evidence>
<proteinExistence type="predicted"/>
<dbReference type="Proteomes" id="UP000499080">
    <property type="component" value="Unassembled WGS sequence"/>
</dbReference>
<feature type="coiled-coil region" evidence="1">
    <location>
        <begin position="51"/>
        <end position="78"/>
    </location>
</feature>
<comment type="caution">
    <text evidence="2">The sequence shown here is derived from an EMBL/GenBank/DDBJ whole genome shotgun (WGS) entry which is preliminary data.</text>
</comment>
<accession>A0A4Y2A9C1</accession>
<evidence type="ECO:0000313" key="2">
    <source>
        <dbReference type="EMBL" id="GBL75989.1"/>
    </source>
</evidence>
<evidence type="ECO:0000313" key="3">
    <source>
        <dbReference type="Proteomes" id="UP000499080"/>
    </source>
</evidence>
<reference evidence="2 3" key="1">
    <citation type="journal article" date="2019" name="Sci. Rep.">
        <title>Orb-weaving spider Araneus ventricosus genome elucidates the spidroin gene catalogue.</title>
        <authorList>
            <person name="Kono N."/>
            <person name="Nakamura H."/>
            <person name="Ohtoshi R."/>
            <person name="Moran D.A.P."/>
            <person name="Shinohara A."/>
            <person name="Yoshida Y."/>
            <person name="Fujiwara M."/>
            <person name="Mori M."/>
            <person name="Tomita M."/>
            <person name="Arakawa K."/>
        </authorList>
    </citation>
    <scope>NUCLEOTIDE SEQUENCE [LARGE SCALE GENOMIC DNA]</scope>
</reference>
<name>A0A4Y2A9C1_ARAVE</name>
<organism evidence="2 3">
    <name type="scientific">Araneus ventricosus</name>
    <name type="common">Orbweaver spider</name>
    <name type="synonym">Epeira ventricosa</name>
    <dbReference type="NCBI Taxonomy" id="182803"/>
    <lineage>
        <taxon>Eukaryota</taxon>
        <taxon>Metazoa</taxon>
        <taxon>Ecdysozoa</taxon>
        <taxon>Arthropoda</taxon>
        <taxon>Chelicerata</taxon>
        <taxon>Arachnida</taxon>
        <taxon>Araneae</taxon>
        <taxon>Araneomorphae</taxon>
        <taxon>Entelegynae</taxon>
        <taxon>Araneoidea</taxon>
        <taxon>Araneidae</taxon>
        <taxon>Araneus</taxon>
    </lineage>
</organism>
<protein>
    <submittedName>
        <fullName evidence="2">Uncharacterized protein</fullName>
    </submittedName>
</protein>